<accession>A0A2N0N3H2</accession>
<protein>
    <submittedName>
        <fullName evidence="1">Predicted periplasmic lipoprotein</fullName>
    </submittedName>
</protein>
<keyword evidence="1" id="KW-0449">Lipoprotein</keyword>
<dbReference type="InterPro" id="IPR010780">
    <property type="entry name" value="DUF1375"/>
</dbReference>
<dbReference type="Proteomes" id="UP000254304">
    <property type="component" value="Unassembled WGS sequence"/>
</dbReference>
<gene>
    <name evidence="1" type="ORF">NCTC12157_00014</name>
</gene>
<evidence type="ECO:0000313" key="1">
    <source>
        <dbReference type="EMBL" id="STQ42361.1"/>
    </source>
</evidence>
<organism evidence="1 2">
    <name type="scientific">Ewingella americana</name>
    <dbReference type="NCBI Taxonomy" id="41202"/>
    <lineage>
        <taxon>Bacteria</taxon>
        <taxon>Pseudomonadati</taxon>
        <taxon>Pseudomonadota</taxon>
        <taxon>Gammaproteobacteria</taxon>
        <taxon>Enterobacterales</taxon>
        <taxon>Yersiniaceae</taxon>
        <taxon>Ewingella</taxon>
    </lineage>
</organism>
<dbReference type="PROSITE" id="PS51257">
    <property type="entry name" value="PROKAR_LIPOPROTEIN"/>
    <property type="match status" value="1"/>
</dbReference>
<dbReference type="NCBIfam" id="NF008628">
    <property type="entry name" value="PRK11616.1"/>
    <property type="match status" value="1"/>
</dbReference>
<reference evidence="1 2" key="1">
    <citation type="submission" date="2018-06" db="EMBL/GenBank/DDBJ databases">
        <authorList>
            <consortium name="Pathogen Informatics"/>
            <person name="Doyle S."/>
        </authorList>
    </citation>
    <scope>NUCLEOTIDE SEQUENCE [LARGE SCALE GENOMIC DNA]</scope>
    <source>
        <strain evidence="1 2">NCTC12157</strain>
    </source>
</reference>
<dbReference type="AlphaFoldDB" id="A0A2N0N3H2"/>
<sequence>MMKSVLLPLVTGCAFLSVSGCSSVMSHTGGHQGYYPGTRADVSMISSEDTSWAMTPLLIVDLPFSALLDTLLLPYDYYRQDKLNTRDRIKASEEQNLAISHGIDIDHVPPMTESTKQKKRASN</sequence>
<evidence type="ECO:0000313" key="2">
    <source>
        <dbReference type="Proteomes" id="UP000254304"/>
    </source>
</evidence>
<dbReference type="Pfam" id="PF07119">
    <property type="entry name" value="DUF1375"/>
    <property type="match status" value="1"/>
</dbReference>
<name>A0A2N0N3H2_9GAMM</name>
<proteinExistence type="predicted"/>
<dbReference type="EMBL" id="UGGO01000001">
    <property type="protein sequence ID" value="STQ42361.1"/>
    <property type="molecule type" value="Genomic_DNA"/>
</dbReference>